<proteinExistence type="predicted"/>
<dbReference type="RefSeq" id="XP_041185978.1">
    <property type="nucleotide sequence ID" value="XM_041329174.1"/>
</dbReference>
<keyword evidence="1" id="KW-0732">Signal</keyword>
<feature type="non-terminal residue" evidence="2">
    <location>
        <position position="1"/>
    </location>
</feature>
<dbReference type="EMBL" id="JABBWG010000104">
    <property type="protein sequence ID" value="KAG1801083.1"/>
    <property type="molecule type" value="Genomic_DNA"/>
</dbReference>
<feature type="non-terminal residue" evidence="2">
    <location>
        <position position="78"/>
    </location>
</feature>
<protein>
    <submittedName>
        <fullName evidence="2">Uncharacterized protein</fullName>
    </submittedName>
</protein>
<dbReference type="AlphaFoldDB" id="A0A9P7J3B4"/>
<dbReference type="GeneID" id="64623191"/>
<evidence type="ECO:0000256" key="1">
    <source>
        <dbReference type="SAM" id="SignalP"/>
    </source>
</evidence>
<reference evidence="2" key="1">
    <citation type="journal article" date="2020" name="New Phytol.">
        <title>Comparative genomics reveals dynamic genome evolution in host specialist ectomycorrhizal fungi.</title>
        <authorList>
            <person name="Lofgren L.A."/>
            <person name="Nguyen N.H."/>
            <person name="Vilgalys R."/>
            <person name="Ruytinx J."/>
            <person name="Liao H.L."/>
            <person name="Branco S."/>
            <person name="Kuo A."/>
            <person name="LaButti K."/>
            <person name="Lipzen A."/>
            <person name="Andreopoulos W."/>
            <person name="Pangilinan J."/>
            <person name="Riley R."/>
            <person name="Hundley H."/>
            <person name="Na H."/>
            <person name="Barry K."/>
            <person name="Grigoriev I.V."/>
            <person name="Stajich J.E."/>
            <person name="Kennedy P.G."/>
        </authorList>
    </citation>
    <scope>NUCLEOTIDE SEQUENCE</scope>
    <source>
        <strain evidence="2">MN1</strain>
    </source>
</reference>
<feature type="chain" id="PRO_5040163426" evidence="1">
    <location>
        <begin position="18"/>
        <end position="78"/>
    </location>
</feature>
<keyword evidence="3" id="KW-1185">Reference proteome</keyword>
<dbReference type="OrthoDB" id="2689033at2759"/>
<comment type="caution">
    <text evidence="2">The sequence shown here is derived from an EMBL/GenBank/DDBJ whole genome shotgun (WGS) entry which is preliminary data.</text>
</comment>
<evidence type="ECO:0000313" key="3">
    <source>
        <dbReference type="Proteomes" id="UP000807769"/>
    </source>
</evidence>
<organism evidence="2 3">
    <name type="scientific">Suillus subaureus</name>
    <dbReference type="NCBI Taxonomy" id="48587"/>
    <lineage>
        <taxon>Eukaryota</taxon>
        <taxon>Fungi</taxon>
        <taxon>Dikarya</taxon>
        <taxon>Basidiomycota</taxon>
        <taxon>Agaricomycotina</taxon>
        <taxon>Agaricomycetes</taxon>
        <taxon>Agaricomycetidae</taxon>
        <taxon>Boletales</taxon>
        <taxon>Suillineae</taxon>
        <taxon>Suillaceae</taxon>
        <taxon>Suillus</taxon>
    </lineage>
</organism>
<name>A0A9P7J3B4_9AGAM</name>
<sequence length="78" mass="8704">FITLLLFSSPCILFSDSQKRAVLNWAKELGTANVLSLSAMKKCHNYLDELVSNLTQKMTSYAGDVFYINNIAEAITKV</sequence>
<evidence type="ECO:0000313" key="2">
    <source>
        <dbReference type="EMBL" id="KAG1801083.1"/>
    </source>
</evidence>
<gene>
    <name evidence="2" type="ORF">BJ212DRAFT_1207527</name>
</gene>
<feature type="signal peptide" evidence="1">
    <location>
        <begin position="1"/>
        <end position="17"/>
    </location>
</feature>
<accession>A0A9P7J3B4</accession>
<dbReference type="Proteomes" id="UP000807769">
    <property type="component" value="Unassembled WGS sequence"/>
</dbReference>